<name>A0A644Y1J8_9ZZZZ</name>
<sequence>MAERATQRIDGKVLAELFGKVSVLGCRVELELGALQLPPMDGNTSVEIVEFPDPDGFFQEITSEAEQAEPSITLLGGIAHDDFQGSLLAGFQPEIGV</sequence>
<protein>
    <submittedName>
        <fullName evidence="1">Uncharacterized protein</fullName>
    </submittedName>
</protein>
<organism evidence="1">
    <name type="scientific">bioreactor metagenome</name>
    <dbReference type="NCBI Taxonomy" id="1076179"/>
    <lineage>
        <taxon>unclassified sequences</taxon>
        <taxon>metagenomes</taxon>
        <taxon>ecological metagenomes</taxon>
    </lineage>
</organism>
<accession>A0A644Y1J8</accession>
<dbReference type="EMBL" id="VSSQ01003796">
    <property type="protein sequence ID" value="MPM22376.1"/>
    <property type="molecule type" value="Genomic_DNA"/>
</dbReference>
<evidence type="ECO:0000313" key="1">
    <source>
        <dbReference type="EMBL" id="MPM22376.1"/>
    </source>
</evidence>
<gene>
    <name evidence="1" type="ORF">SDC9_68828</name>
</gene>
<comment type="caution">
    <text evidence="1">The sequence shown here is derived from an EMBL/GenBank/DDBJ whole genome shotgun (WGS) entry which is preliminary data.</text>
</comment>
<dbReference type="AlphaFoldDB" id="A0A644Y1J8"/>
<proteinExistence type="predicted"/>
<reference evidence="1" key="1">
    <citation type="submission" date="2019-08" db="EMBL/GenBank/DDBJ databases">
        <authorList>
            <person name="Kucharzyk K."/>
            <person name="Murdoch R.W."/>
            <person name="Higgins S."/>
            <person name="Loffler F."/>
        </authorList>
    </citation>
    <scope>NUCLEOTIDE SEQUENCE</scope>
</reference>